<proteinExistence type="predicted"/>
<organism evidence="2 3">
    <name type="scientific">Oidiodendron maius (strain Zn)</name>
    <dbReference type="NCBI Taxonomy" id="913774"/>
    <lineage>
        <taxon>Eukaryota</taxon>
        <taxon>Fungi</taxon>
        <taxon>Dikarya</taxon>
        <taxon>Ascomycota</taxon>
        <taxon>Pezizomycotina</taxon>
        <taxon>Leotiomycetes</taxon>
        <taxon>Leotiomycetes incertae sedis</taxon>
        <taxon>Myxotrichaceae</taxon>
        <taxon>Oidiodendron</taxon>
    </lineage>
</organism>
<protein>
    <submittedName>
        <fullName evidence="2">Uncharacterized protein</fullName>
    </submittedName>
</protein>
<dbReference type="InParanoid" id="A0A0C3CFL5"/>
<feature type="compositionally biased region" description="Polar residues" evidence="1">
    <location>
        <begin position="320"/>
        <end position="336"/>
    </location>
</feature>
<dbReference type="EMBL" id="KN832881">
    <property type="protein sequence ID" value="KIM97748.1"/>
    <property type="molecule type" value="Genomic_DNA"/>
</dbReference>
<reference evidence="3" key="2">
    <citation type="submission" date="2015-01" db="EMBL/GenBank/DDBJ databases">
        <title>Evolutionary Origins and Diversification of the Mycorrhizal Mutualists.</title>
        <authorList>
            <consortium name="DOE Joint Genome Institute"/>
            <consortium name="Mycorrhizal Genomics Consortium"/>
            <person name="Kohler A."/>
            <person name="Kuo A."/>
            <person name="Nagy L.G."/>
            <person name="Floudas D."/>
            <person name="Copeland A."/>
            <person name="Barry K.W."/>
            <person name="Cichocki N."/>
            <person name="Veneault-Fourrey C."/>
            <person name="LaButti K."/>
            <person name="Lindquist E.A."/>
            <person name="Lipzen A."/>
            <person name="Lundell T."/>
            <person name="Morin E."/>
            <person name="Murat C."/>
            <person name="Riley R."/>
            <person name="Ohm R."/>
            <person name="Sun H."/>
            <person name="Tunlid A."/>
            <person name="Henrissat B."/>
            <person name="Grigoriev I.V."/>
            <person name="Hibbett D.S."/>
            <person name="Martin F."/>
        </authorList>
    </citation>
    <scope>NUCLEOTIDE SEQUENCE [LARGE SCALE GENOMIC DNA]</scope>
    <source>
        <strain evidence="3">Zn</strain>
    </source>
</reference>
<reference evidence="2 3" key="1">
    <citation type="submission" date="2014-04" db="EMBL/GenBank/DDBJ databases">
        <authorList>
            <consortium name="DOE Joint Genome Institute"/>
            <person name="Kuo A."/>
            <person name="Martino E."/>
            <person name="Perotto S."/>
            <person name="Kohler A."/>
            <person name="Nagy L.G."/>
            <person name="Floudas D."/>
            <person name="Copeland A."/>
            <person name="Barry K.W."/>
            <person name="Cichocki N."/>
            <person name="Veneault-Fourrey C."/>
            <person name="LaButti K."/>
            <person name="Lindquist E.A."/>
            <person name="Lipzen A."/>
            <person name="Lundell T."/>
            <person name="Morin E."/>
            <person name="Murat C."/>
            <person name="Sun H."/>
            <person name="Tunlid A."/>
            <person name="Henrissat B."/>
            <person name="Grigoriev I.V."/>
            <person name="Hibbett D.S."/>
            <person name="Martin F."/>
            <person name="Nordberg H.P."/>
            <person name="Cantor M.N."/>
            <person name="Hua S.X."/>
        </authorList>
    </citation>
    <scope>NUCLEOTIDE SEQUENCE [LARGE SCALE GENOMIC DNA]</scope>
    <source>
        <strain evidence="2 3">Zn</strain>
    </source>
</reference>
<evidence type="ECO:0000313" key="2">
    <source>
        <dbReference type="EMBL" id="KIM97748.1"/>
    </source>
</evidence>
<feature type="compositionally biased region" description="Basic and acidic residues" evidence="1">
    <location>
        <begin position="227"/>
        <end position="236"/>
    </location>
</feature>
<gene>
    <name evidence="2" type="ORF">OIDMADRAFT_31678</name>
</gene>
<feature type="compositionally biased region" description="Polar residues" evidence="1">
    <location>
        <begin position="1"/>
        <end position="13"/>
    </location>
</feature>
<evidence type="ECO:0000313" key="3">
    <source>
        <dbReference type="Proteomes" id="UP000054321"/>
    </source>
</evidence>
<feature type="region of interest" description="Disordered" evidence="1">
    <location>
        <begin position="1"/>
        <end position="21"/>
    </location>
</feature>
<feature type="region of interest" description="Disordered" evidence="1">
    <location>
        <begin position="591"/>
        <end position="635"/>
    </location>
</feature>
<feature type="compositionally biased region" description="Low complexity" evidence="1">
    <location>
        <begin position="362"/>
        <end position="378"/>
    </location>
</feature>
<feature type="compositionally biased region" description="Polar residues" evidence="1">
    <location>
        <begin position="469"/>
        <end position="479"/>
    </location>
</feature>
<feature type="compositionally biased region" description="Basic and acidic residues" evidence="1">
    <location>
        <begin position="301"/>
        <end position="314"/>
    </location>
</feature>
<feature type="compositionally biased region" description="Basic residues" evidence="1">
    <location>
        <begin position="245"/>
        <end position="256"/>
    </location>
</feature>
<sequence>MLSIDTSPRSTDYGSDGGTETLIPAGTPYLTTLKGQLVLARHKRNAKVRGVRIKGPVEATAKTLDLTRTMEAALDFLGEAFGIRGRSSRKRANLVDRPSSTPIWHADLPSTSHQPLAYSASLPQRPFSTISNFPQLSVPQPIQYALPLSHPVHPDLDQLRRIDAHYRWINGQGVAKIETDNTKHYGNDSEPTVSIAKHTCANCSIIRSKRYYAEHSIKPGEMPVQEFYRRRQRDTSSTDDSSSSGRKHGDKHSKAAKFKDPRRNKTLENRVCSENNSSMSPEQEEQHNTRSKHSKANVKPVSDRFEKQRADCRPRKSRNASKYISTENSLPSQNELSDNEIRTRGRSRIPVEESEISERSASFGTSTSRLRTSGSGTSQLYYNTSGSPLLRHRCAEDSDDEHSWPVYQYTRAHNACRNPSIVHGIHRHQRPEKYYESRYSEGCFRSSQESVIQDDCSIPPTRSDRENTFESSPSRSKNSAPVHLHRHKCQNENILPQHKKLNTLPSWSEYNPQNTTEHSDEEQNKAVTYGVTQQTNYHGNRAFDKSPQRTRNWKWGGFRDKQKYSRDPCRVLEESRLEGDSTHDIRASISSFNNISQSPTPPLHRNDSWASQQSSRVGFEDKGPYSQYSQDRTPNQHTFRLAPAAYSTNHRSTSLAEDRKESDPFYVSIENVLNEHLYRKEHIIEAGGLKRVKFQEGDKTS</sequence>
<dbReference type="Proteomes" id="UP000054321">
    <property type="component" value="Unassembled WGS sequence"/>
</dbReference>
<evidence type="ECO:0000256" key="1">
    <source>
        <dbReference type="SAM" id="MobiDB-lite"/>
    </source>
</evidence>
<dbReference type="AlphaFoldDB" id="A0A0C3CFL5"/>
<feature type="region of interest" description="Disordered" evidence="1">
    <location>
        <begin position="223"/>
        <end position="382"/>
    </location>
</feature>
<keyword evidence="3" id="KW-1185">Reference proteome</keyword>
<dbReference type="STRING" id="913774.A0A0C3CFL5"/>
<feature type="compositionally biased region" description="Polar residues" evidence="1">
    <location>
        <begin position="626"/>
        <end position="635"/>
    </location>
</feature>
<feature type="region of interest" description="Disordered" evidence="1">
    <location>
        <begin position="454"/>
        <end position="482"/>
    </location>
</feature>
<feature type="compositionally biased region" description="Polar residues" evidence="1">
    <location>
        <begin position="272"/>
        <end position="281"/>
    </location>
</feature>
<feature type="compositionally biased region" description="Basic and acidic residues" evidence="1">
    <location>
        <begin position="257"/>
        <end position="268"/>
    </location>
</feature>
<accession>A0A0C3CFL5</accession>
<dbReference type="OrthoDB" id="5415512at2759"/>
<dbReference type="HOGENOM" id="CLU_393341_0_0_1"/>
<name>A0A0C3CFL5_OIDMZ</name>